<evidence type="ECO:0000256" key="5">
    <source>
        <dbReference type="SAM" id="MobiDB-lite"/>
    </source>
</evidence>
<feature type="region of interest" description="Disordered" evidence="5">
    <location>
        <begin position="559"/>
        <end position="581"/>
    </location>
</feature>
<proteinExistence type="predicted"/>
<protein>
    <submittedName>
        <fullName evidence="8">V-set and immunoglobulin domain containing 10 like 2</fullName>
    </submittedName>
</protein>
<feature type="compositionally biased region" description="Gly residues" evidence="5">
    <location>
        <begin position="456"/>
        <end position="471"/>
    </location>
</feature>
<feature type="domain" description="Ig-like" evidence="7">
    <location>
        <begin position="156"/>
        <end position="238"/>
    </location>
</feature>
<feature type="region of interest" description="Disordered" evidence="5">
    <location>
        <begin position="91"/>
        <end position="115"/>
    </location>
</feature>
<evidence type="ECO:0000256" key="2">
    <source>
        <dbReference type="ARBA" id="ARBA00023157"/>
    </source>
</evidence>
<name>A0A803W056_FICAL</name>
<evidence type="ECO:0000313" key="8">
    <source>
        <dbReference type="Ensembl" id="ENSFALP00000028362.1"/>
    </source>
</evidence>
<dbReference type="Ensembl" id="ENSFALT00000034915.1">
    <property type="protein sequence ID" value="ENSFALP00000028362.1"/>
    <property type="gene ID" value="ENSFALG00000026176.1"/>
</dbReference>
<organism evidence="8 9">
    <name type="scientific">Ficedula albicollis</name>
    <name type="common">Collared flycatcher</name>
    <name type="synonym">Muscicapa albicollis</name>
    <dbReference type="NCBI Taxonomy" id="59894"/>
    <lineage>
        <taxon>Eukaryota</taxon>
        <taxon>Metazoa</taxon>
        <taxon>Chordata</taxon>
        <taxon>Craniata</taxon>
        <taxon>Vertebrata</taxon>
        <taxon>Euteleostomi</taxon>
        <taxon>Archelosauria</taxon>
        <taxon>Archosauria</taxon>
        <taxon>Dinosauria</taxon>
        <taxon>Saurischia</taxon>
        <taxon>Theropoda</taxon>
        <taxon>Coelurosauria</taxon>
        <taxon>Aves</taxon>
        <taxon>Neognathae</taxon>
        <taxon>Neoaves</taxon>
        <taxon>Telluraves</taxon>
        <taxon>Australaves</taxon>
        <taxon>Passeriformes</taxon>
        <taxon>Muscicapidae</taxon>
        <taxon>Ficedula</taxon>
    </lineage>
</organism>
<dbReference type="SUPFAM" id="SSF48726">
    <property type="entry name" value="Immunoglobulin"/>
    <property type="match status" value="2"/>
</dbReference>
<feature type="compositionally biased region" description="Pro residues" evidence="5">
    <location>
        <begin position="563"/>
        <end position="574"/>
    </location>
</feature>
<accession>A0A803W056</accession>
<keyword evidence="2" id="KW-1015">Disulfide bond</keyword>
<dbReference type="CDD" id="cd00096">
    <property type="entry name" value="Ig"/>
    <property type="match status" value="2"/>
</dbReference>
<feature type="signal peptide" evidence="6">
    <location>
        <begin position="1"/>
        <end position="27"/>
    </location>
</feature>
<dbReference type="AlphaFoldDB" id="A0A803W056"/>
<dbReference type="PROSITE" id="PS50835">
    <property type="entry name" value="IG_LIKE"/>
    <property type="match status" value="4"/>
</dbReference>
<dbReference type="Gene3D" id="2.60.40.10">
    <property type="entry name" value="Immunoglobulins"/>
    <property type="match status" value="3"/>
</dbReference>
<dbReference type="SMART" id="SM00409">
    <property type="entry name" value="IG"/>
    <property type="match status" value="2"/>
</dbReference>
<evidence type="ECO:0000313" key="9">
    <source>
        <dbReference type="Proteomes" id="UP000016665"/>
    </source>
</evidence>
<feature type="domain" description="Ig-like" evidence="7">
    <location>
        <begin position="249"/>
        <end position="323"/>
    </location>
</feature>
<dbReference type="InterPro" id="IPR007110">
    <property type="entry name" value="Ig-like_dom"/>
</dbReference>
<dbReference type="InterPro" id="IPR013783">
    <property type="entry name" value="Ig-like_fold"/>
</dbReference>
<evidence type="ECO:0000259" key="7">
    <source>
        <dbReference type="PROSITE" id="PS50835"/>
    </source>
</evidence>
<evidence type="ECO:0000256" key="6">
    <source>
        <dbReference type="SAM" id="SignalP"/>
    </source>
</evidence>
<reference evidence="8 9" key="1">
    <citation type="journal article" date="2012" name="Nature">
        <title>The genomic landscape of species divergence in Ficedula flycatchers.</title>
        <authorList>
            <person name="Ellegren H."/>
            <person name="Smeds L."/>
            <person name="Burri R."/>
            <person name="Olason P.I."/>
            <person name="Backstrom N."/>
            <person name="Kawakami T."/>
            <person name="Kunstner A."/>
            <person name="Makinen H."/>
            <person name="Nadachowska-Brzyska K."/>
            <person name="Qvarnstrom A."/>
            <person name="Uebbing S."/>
            <person name="Wolf J.B."/>
        </authorList>
    </citation>
    <scope>NUCLEOTIDE SEQUENCE [LARGE SCALE GENOMIC DNA]</scope>
</reference>
<dbReference type="PANTHER" id="PTHR44337">
    <property type="entry name" value="CARCINOEMBRYONIC ANTIGEN-RELATED CELL ADHESION MOLECULE 8"/>
    <property type="match status" value="1"/>
</dbReference>
<feature type="compositionally biased region" description="Low complexity" evidence="5">
    <location>
        <begin position="472"/>
        <end position="488"/>
    </location>
</feature>
<dbReference type="SMART" id="SM00408">
    <property type="entry name" value="IGc2"/>
    <property type="match status" value="2"/>
</dbReference>
<evidence type="ECO:0000256" key="4">
    <source>
        <dbReference type="ARBA" id="ARBA00023319"/>
    </source>
</evidence>
<dbReference type="InterPro" id="IPR036179">
    <property type="entry name" value="Ig-like_dom_sf"/>
</dbReference>
<dbReference type="InterPro" id="IPR003599">
    <property type="entry name" value="Ig_sub"/>
</dbReference>
<dbReference type="InterPro" id="IPR003598">
    <property type="entry name" value="Ig_sub2"/>
</dbReference>
<sequence length="581" mass="61203">MPTARAPLTSLQVSSLAILPLLWPFTGQTIRLGRGDGRAPGRSAVCGGRSHPVPPVPVSKPFVRPTAAAAAEGAAVALTCTVREGTEPLSFSWQHQEPRGGPSVTPEGPGGSRAELQLTPANRSHTGWYICTVRNEVNNRTSDPVYLDIVYGPDEPAIRVEPFSPEQGGFSAGEREDVVLSCLAPSNPPSRYVWLHNGSQVHIGQTYVITAIARAQAGTYTCLAENSHLQTRTQATIVLTVYYPPAGSPSCSALASEDQRDVALRCRWLGGFPLARLRWVGPQEEEEEEEKEGLMGTSFSMATRIQSGAATRNGSSFSCLASHPALPLGAACGTTLWVPSGGPSCAAAATKGDEYVMLRCRWEGGTPLVTLRWRDGAGRTLGDPAASAAVLVLSTDGSLGGREFVCVAAHPLRAAAAECRLRLGKRDPSPASPPCHDGLAPPCRYRPPLSPSRGPRAGGGERGGGAGGRRGTAGVPAARQQRQSRCRSGLVRPKGAGGDSGAGQVPAGAGRSVGQPHRPGCRVAGGRWDLPLHRHPCRPGCRVAGGRWDLPLHRHQCRGHCQPPRPPPRGPVPSPAQRHHQ</sequence>
<dbReference type="Proteomes" id="UP000016665">
    <property type="component" value="Chromosome 24"/>
</dbReference>
<feature type="domain" description="Ig-like" evidence="7">
    <location>
        <begin position="54"/>
        <end position="148"/>
    </location>
</feature>
<reference evidence="8" key="2">
    <citation type="submission" date="2025-08" db="UniProtKB">
        <authorList>
            <consortium name="Ensembl"/>
        </authorList>
    </citation>
    <scope>IDENTIFICATION</scope>
</reference>
<dbReference type="PANTHER" id="PTHR44337:SF23">
    <property type="entry name" value="V-SET AND IMMUNOGLOBULIN DOMAIN CONTAINING 10 LIKE 2"/>
    <property type="match status" value="1"/>
</dbReference>
<dbReference type="GeneTree" id="ENSGT00940000163088"/>
<dbReference type="Pfam" id="PF13927">
    <property type="entry name" value="Ig_3"/>
    <property type="match status" value="2"/>
</dbReference>
<feature type="chain" id="PRO_5032443875" evidence="6">
    <location>
        <begin position="28"/>
        <end position="581"/>
    </location>
</feature>
<dbReference type="InterPro" id="IPR052598">
    <property type="entry name" value="IgSF_CEA-related"/>
</dbReference>
<evidence type="ECO:0000256" key="1">
    <source>
        <dbReference type="ARBA" id="ARBA00022729"/>
    </source>
</evidence>
<keyword evidence="4" id="KW-0393">Immunoglobulin domain</keyword>
<reference evidence="8" key="3">
    <citation type="submission" date="2025-09" db="UniProtKB">
        <authorList>
            <consortium name="Ensembl"/>
        </authorList>
    </citation>
    <scope>IDENTIFICATION</scope>
</reference>
<keyword evidence="3" id="KW-0325">Glycoprotein</keyword>
<gene>
    <name evidence="8" type="primary">VSIG10L2</name>
</gene>
<keyword evidence="9" id="KW-1185">Reference proteome</keyword>
<keyword evidence="1 6" id="KW-0732">Signal</keyword>
<feature type="domain" description="Ig-like" evidence="7">
    <location>
        <begin position="324"/>
        <end position="422"/>
    </location>
</feature>
<feature type="region of interest" description="Disordered" evidence="5">
    <location>
        <begin position="426"/>
        <end position="518"/>
    </location>
</feature>
<evidence type="ECO:0000256" key="3">
    <source>
        <dbReference type="ARBA" id="ARBA00023180"/>
    </source>
</evidence>